<dbReference type="Proteomes" id="UP000054047">
    <property type="component" value="Unassembled WGS sequence"/>
</dbReference>
<keyword evidence="3" id="KW-1185">Reference proteome</keyword>
<feature type="region of interest" description="Disordered" evidence="1">
    <location>
        <begin position="199"/>
        <end position="245"/>
    </location>
</feature>
<name>A0A0C2BRJ3_9BILA</name>
<dbReference type="OrthoDB" id="6020750at2759"/>
<proteinExistence type="predicted"/>
<evidence type="ECO:0000313" key="2">
    <source>
        <dbReference type="EMBL" id="KIH46413.1"/>
    </source>
</evidence>
<organism evidence="2 3">
    <name type="scientific">Ancylostoma duodenale</name>
    <dbReference type="NCBI Taxonomy" id="51022"/>
    <lineage>
        <taxon>Eukaryota</taxon>
        <taxon>Metazoa</taxon>
        <taxon>Ecdysozoa</taxon>
        <taxon>Nematoda</taxon>
        <taxon>Chromadorea</taxon>
        <taxon>Rhabditida</taxon>
        <taxon>Rhabditina</taxon>
        <taxon>Rhabditomorpha</taxon>
        <taxon>Strongyloidea</taxon>
        <taxon>Ancylostomatidae</taxon>
        <taxon>Ancylostomatinae</taxon>
        <taxon>Ancylostoma</taxon>
    </lineage>
</organism>
<feature type="compositionally biased region" description="Basic residues" evidence="1">
    <location>
        <begin position="232"/>
        <end position="245"/>
    </location>
</feature>
<accession>A0A0C2BRJ3</accession>
<gene>
    <name evidence="2" type="ORF">ANCDUO_23535</name>
</gene>
<sequence length="245" mass="27693">MSMSDRSASPDILQAMQDLDSMHLPDYSAMMSLLRQISLKLDDVIPRVQRLEAILPRMESLDNVGPELQQLRLDNELLLQHTGTIMAHSAPKSNCVFCSVEENRDSHYSSRCCKFADPVTRTVQASKLGLCLKCLKPSHGDDCKVACAAGFWEDAVVENIDEEYDRLVQHLRDSAKKAEGSRTTKRRLSYETLELIRQHGTPRIPANVRARKAVQRSDKRRPQGETSSSVGRSRRGRKKHSQRPP</sequence>
<evidence type="ECO:0000313" key="3">
    <source>
        <dbReference type="Proteomes" id="UP000054047"/>
    </source>
</evidence>
<protein>
    <submittedName>
        <fullName evidence="2">Uncharacterized protein</fullName>
    </submittedName>
</protein>
<dbReference type="EMBL" id="KN769331">
    <property type="protein sequence ID" value="KIH46413.1"/>
    <property type="molecule type" value="Genomic_DNA"/>
</dbReference>
<reference evidence="2 3" key="1">
    <citation type="submission" date="2013-12" db="EMBL/GenBank/DDBJ databases">
        <title>Draft genome of the parsitic nematode Ancylostoma duodenale.</title>
        <authorList>
            <person name="Mitreva M."/>
        </authorList>
    </citation>
    <scope>NUCLEOTIDE SEQUENCE [LARGE SCALE GENOMIC DNA]</scope>
    <source>
        <strain evidence="2 3">Zhejiang</strain>
    </source>
</reference>
<evidence type="ECO:0000256" key="1">
    <source>
        <dbReference type="SAM" id="MobiDB-lite"/>
    </source>
</evidence>
<dbReference type="AlphaFoldDB" id="A0A0C2BRJ3"/>